<dbReference type="Gene3D" id="1.20.1270.180">
    <property type="match status" value="1"/>
</dbReference>
<dbReference type="AlphaFoldDB" id="A0A076PKT9"/>
<organism evidence="2 3">
    <name type="scientific">Comamonas testosteroni TK102</name>
    <dbReference type="NCBI Taxonomy" id="1392005"/>
    <lineage>
        <taxon>Bacteria</taxon>
        <taxon>Pseudomonadati</taxon>
        <taxon>Pseudomonadota</taxon>
        <taxon>Betaproteobacteria</taxon>
        <taxon>Burkholderiales</taxon>
        <taxon>Comamonadaceae</taxon>
        <taxon>Comamonas</taxon>
    </lineage>
</organism>
<dbReference type="EMBL" id="CP006704">
    <property type="protein sequence ID" value="AIJ47464.1"/>
    <property type="molecule type" value="Genomic_DNA"/>
</dbReference>
<reference evidence="2 3" key="1">
    <citation type="journal article" date="2014" name="Genome Announc.">
        <title>Complete Genome Sequence of Polychlorinated Biphenyl Degrader Comamonas testosteroni TK102 (NBRC 109938).</title>
        <authorList>
            <person name="Fukuda K."/>
            <person name="Hosoyama A."/>
            <person name="Tsuchikane K."/>
            <person name="Ohji S."/>
            <person name="Yamazoe A."/>
            <person name="Fujita N."/>
            <person name="Shintani M."/>
            <person name="Kimbara K."/>
        </authorList>
    </citation>
    <scope>NUCLEOTIDE SEQUENCE [LARGE SCALE GENOMIC DNA]</scope>
    <source>
        <strain evidence="2">TK102</strain>
    </source>
</reference>
<proteinExistence type="predicted"/>
<dbReference type="Pfam" id="PF07007">
    <property type="entry name" value="LprI"/>
    <property type="match status" value="1"/>
</dbReference>
<protein>
    <recommendedName>
        <fullName evidence="1">Lysozyme inhibitor LprI-like N-terminal domain-containing protein</fullName>
    </recommendedName>
</protein>
<dbReference type="InterPro" id="IPR009739">
    <property type="entry name" value="LprI-like_N"/>
</dbReference>
<dbReference type="KEGG" id="ctes:O987_16755"/>
<dbReference type="HOGENOM" id="CLU_1479668_0_0_4"/>
<name>A0A076PKT9_COMTE</name>
<sequence length="182" mass="19909">MKPDSAALPLARHGPHCLALLMMAGMYAQELSRCPSQRPATGTAGIAARPLARLCALAVSGLLLIPLPATAAQEGDQDPPHCPSGQPLSLACLQQQAQVIERSMQVLYLSLQRRLPQASARALQTEQQEWTQERDRRCQPNGYVHEAEDMAACRIGMALSRVVVFKNQWHPLAWNEQGGEQP</sequence>
<accession>A0A076PKT9</accession>
<evidence type="ECO:0000313" key="2">
    <source>
        <dbReference type="EMBL" id="AIJ47464.1"/>
    </source>
</evidence>
<evidence type="ECO:0000259" key="1">
    <source>
        <dbReference type="Pfam" id="PF07007"/>
    </source>
</evidence>
<dbReference type="Proteomes" id="UP000028782">
    <property type="component" value="Chromosome"/>
</dbReference>
<evidence type="ECO:0000313" key="3">
    <source>
        <dbReference type="Proteomes" id="UP000028782"/>
    </source>
</evidence>
<gene>
    <name evidence="2" type="ORF">O987_16755</name>
</gene>
<feature type="domain" description="Lysozyme inhibitor LprI-like N-terminal" evidence="1">
    <location>
        <begin position="90"/>
        <end position="157"/>
    </location>
</feature>